<feature type="transmembrane region" description="Helical" evidence="1">
    <location>
        <begin position="135"/>
        <end position="160"/>
    </location>
</feature>
<reference evidence="3" key="1">
    <citation type="submission" date="2019-09" db="EMBL/GenBank/DDBJ databases">
        <title>Mumia zhuanghuii sp. nov. isolated from the intestinal contents of plateau pika (Ochotona curzoniae) in the Qinghai-Tibet plateau of China.</title>
        <authorList>
            <person name="Tian Z."/>
        </authorList>
    </citation>
    <scope>NUCLEOTIDE SEQUENCE [LARGE SCALE GENOMIC DNA]</scope>
    <source>
        <strain evidence="3">L-031</strain>
    </source>
</reference>
<evidence type="ECO:0008006" key="4">
    <source>
        <dbReference type="Google" id="ProtNLM"/>
    </source>
</evidence>
<feature type="transmembrane region" description="Helical" evidence="1">
    <location>
        <begin position="485"/>
        <end position="512"/>
    </location>
</feature>
<sequence>MVATVLRIRFRVLGNTLARSPWQLVGFLLGALSGVWVLGLATLGLFLIGGFGLDPARYAVTATGAALTLGWVIGPVFAAGVDTTLDPAKLAPFPMSTTKMMVAITAGGATGVPGITTALGVLATFAVWWRWPLAAATAVIAVPLGFALCIVASRAVASFAQGLGGRRRVRELIGLVAFAVIIFASPLILGLVAVLESAGADGDQLVALVEGLSWTPVAAAWAVPGDLAAGHVLTAALKFAIAAASLAAVWLLWHRSLSASLVAPPTQSTGRRARAGALGWFGIMPTGGTGASWARSLTYWLKDLRYLQQLLIVPLWPVLTLIWSRGDLDGPFFALSALLVAFFLGVLPYSDVSYDNTAFATVLQTGIRGRADRAGRMLAAASVGVPVVLAVIVITAAISGRWDLTPAAVGGSLGMLLAGYGVCAVSSALVVVPVAAPGANPFQRVPGQTFLMFLAYLACWVLALVIASPALGLAIAAGITGSSLLGWIALPVGIVLGAAALTGGILLGGRIFDRTAPGLLMRVRAFAAS</sequence>
<proteinExistence type="predicted"/>
<feature type="transmembrane region" description="Helical" evidence="1">
    <location>
        <begin position="330"/>
        <end position="349"/>
    </location>
</feature>
<accession>A0A5J6L6Y5</accession>
<dbReference type="EMBL" id="CP044232">
    <property type="protein sequence ID" value="QEW04206.1"/>
    <property type="molecule type" value="Genomic_DNA"/>
</dbReference>
<feature type="transmembrane region" description="Helical" evidence="1">
    <location>
        <begin position="172"/>
        <end position="193"/>
    </location>
</feature>
<feature type="transmembrane region" description="Helical" evidence="1">
    <location>
        <begin position="58"/>
        <end position="81"/>
    </location>
</feature>
<keyword evidence="1" id="KW-0472">Membrane</keyword>
<dbReference type="Proteomes" id="UP000325516">
    <property type="component" value="Chromosome"/>
</dbReference>
<feature type="transmembrane region" description="Helical" evidence="1">
    <location>
        <begin position="235"/>
        <end position="253"/>
    </location>
</feature>
<feature type="transmembrane region" description="Helical" evidence="1">
    <location>
        <begin position="21"/>
        <end position="52"/>
    </location>
</feature>
<organism evidence="2 3">
    <name type="scientific">Microbacterium lushaniae</name>
    <dbReference type="NCBI Taxonomy" id="2614639"/>
    <lineage>
        <taxon>Bacteria</taxon>
        <taxon>Bacillati</taxon>
        <taxon>Actinomycetota</taxon>
        <taxon>Actinomycetes</taxon>
        <taxon>Micrococcales</taxon>
        <taxon>Microbacteriaceae</taxon>
        <taxon>Microbacterium</taxon>
    </lineage>
</organism>
<keyword evidence="1" id="KW-0812">Transmembrane</keyword>
<feature type="transmembrane region" description="Helical" evidence="1">
    <location>
        <begin position="102"/>
        <end position="129"/>
    </location>
</feature>
<name>A0A5J6L6Y5_9MICO</name>
<feature type="transmembrane region" description="Helical" evidence="1">
    <location>
        <begin position="377"/>
        <end position="398"/>
    </location>
</feature>
<dbReference type="AlphaFoldDB" id="A0A5J6L6Y5"/>
<evidence type="ECO:0000313" key="3">
    <source>
        <dbReference type="Proteomes" id="UP000325516"/>
    </source>
</evidence>
<dbReference type="KEGG" id="mlz:F6J85_14670"/>
<feature type="transmembrane region" description="Helical" evidence="1">
    <location>
        <begin position="418"/>
        <end position="438"/>
    </location>
</feature>
<keyword evidence="1" id="KW-1133">Transmembrane helix</keyword>
<feature type="transmembrane region" description="Helical" evidence="1">
    <location>
        <begin position="273"/>
        <end position="294"/>
    </location>
</feature>
<gene>
    <name evidence="2" type="ORF">F6J85_14670</name>
</gene>
<evidence type="ECO:0000313" key="2">
    <source>
        <dbReference type="EMBL" id="QEW04206.1"/>
    </source>
</evidence>
<keyword evidence="3" id="KW-1185">Reference proteome</keyword>
<evidence type="ECO:0000256" key="1">
    <source>
        <dbReference type="SAM" id="Phobius"/>
    </source>
</evidence>
<feature type="transmembrane region" description="Helical" evidence="1">
    <location>
        <begin position="450"/>
        <end position="479"/>
    </location>
</feature>
<dbReference type="RefSeq" id="WP_150926128.1">
    <property type="nucleotide sequence ID" value="NZ_CP044232.1"/>
</dbReference>
<protein>
    <recommendedName>
        <fullName evidence="4">ABC-2 type transport system permease protein</fullName>
    </recommendedName>
</protein>